<evidence type="ECO:0000259" key="3">
    <source>
        <dbReference type="Pfam" id="PF23598"/>
    </source>
</evidence>
<sequence length="113" mass="12458">DPSIGKLKSLISLDLSYSNNLKELPEEVGELQELKELLLNSIGITKIPISICSLRKLEYLVIESCCSLVEIPLAIGNLSSLKRLDLRCRKSLIEIPSSIGNLSSLEPLDLSYC</sequence>
<comment type="caution">
    <text evidence="4">The sequence shown here is derived from an EMBL/GenBank/DDBJ whole genome shotgun (WGS) entry which is preliminary data.</text>
</comment>
<accession>A0ABD3JRF5</accession>
<proteinExistence type="predicted"/>
<dbReference type="InterPro" id="IPR050216">
    <property type="entry name" value="LRR_domain-containing"/>
</dbReference>
<dbReference type="InterPro" id="IPR055414">
    <property type="entry name" value="LRR_R13L4/SHOC2-like"/>
</dbReference>
<feature type="non-terminal residue" evidence="4">
    <location>
        <position position="113"/>
    </location>
</feature>
<dbReference type="EMBL" id="JBJKBG010000007">
    <property type="protein sequence ID" value="KAL3729602.1"/>
    <property type="molecule type" value="Genomic_DNA"/>
</dbReference>
<dbReference type="Proteomes" id="UP001634007">
    <property type="component" value="Unassembled WGS sequence"/>
</dbReference>
<evidence type="ECO:0000256" key="1">
    <source>
        <dbReference type="ARBA" id="ARBA00022614"/>
    </source>
</evidence>
<keyword evidence="1" id="KW-0433">Leucine-rich repeat</keyword>
<name>A0ABD3JRF5_EUCGL</name>
<dbReference type="PANTHER" id="PTHR48051">
    <property type="match status" value="1"/>
</dbReference>
<evidence type="ECO:0000256" key="2">
    <source>
        <dbReference type="ARBA" id="ARBA00022737"/>
    </source>
</evidence>
<feature type="domain" description="Disease resistance R13L4/SHOC-2-like LRR" evidence="3">
    <location>
        <begin position="4"/>
        <end position="111"/>
    </location>
</feature>
<feature type="non-terminal residue" evidence="4">
    <location>
        <position position="1"/>
    </location>
</feature>
<dbReference type="PANTHER" id="PTHR48051:SF1">
    <property type="entry name" value="RAS SUPPRESSOR PROTEIN 1"/>
    <property type="match status" value="1"/>
</dbReference>
<protein>
    <recommendedName>
        <fullName evidence="3">Disease resistance R13L4/SHOC-2-like LRR domain-containing protein</fullName>
    </recommendedName>
</protein>
<reference evidence="4 5" key="1">
    <citation type="submission" date="2024-11" db="EMBL/GenBank/DDBJ databases">
        <title>Chromosome-level genome assembly of Eucalyptus globulus Labill. provides insights into its genome evolution.</title>
        <authorList>
            <person name="Li X."/>
        </authorList>
    </citation>
    <scope>NUCLEOTIDE SEQUENCE [LARGE SCALE GENOMIC DNA]</scope>
    <source>
        <strain evidence="4">CL2024</strain>
        <tissue evidence="4">Fresh tender leaves</tissue>
    </source>
</reference>
<keyword evidence="5" id="KW-1185">Reference proteome</keyword>
<organism evidence="4 5">
    <name type="scientific">Eucalyptus globulus</name>
    <name type="common">Tasmanian blue gum</name>
    <dbReference type="NCBI Taxonomy" id="34317"/>
    <lineage>
        <taxon>Eukaryota</taxon>
        <taxon>Viridiplantae</taxon>
        <taxon>Streptophyta</taxon>
        <taxon>Embryophyta</taxon>
        <taxon>Tracheophyta</taxon>
        <taxon>Spermatophyta</taxon>
        <taxon>Magnoliopsida</taxon>
        <taxon>eudicotyledons</taxon>
        <taxon>Gunneridae</taxon>
        <taxon>Pentapetalae</taxon>
        <taxon>rosids</taxon>
        <taxon>malvids</taxon>
        <taxon>Myrtales</taxon>
        <taxon>Myrtaceae</taxon>
        <taxon>Myrtoideae</taxon>
        <taxon>Eucalypteae</taxon>
        <taxon>Eucalyptus</taxon>
    </lineage>
</organism>
<gene>
    <name evidence="4" type="ORF">ACJRO7_026691</name>
</gene>
<dbReference type="AlphaFoldDB" id="A0ABD3JRF5"/>
<dbReference type="SUPFAM" id="SSF52058">
    <property type="entry name" value="L domain-like"/>
    <property type="match status" value="1"/>
</dbReference>
<evidence type="ECO:0000313" key="4">
    <source>
        <dbReference type="EMBL" id="KAL3729602.1"/>
    </source>
</evidence>
<evidence type="ECO:0000313" key="5">
    <source>
        <dbReference type="Proteomes" id="UP001634007"/>
    </source>
</evidence>
<dbReference type="InterPro" id="IPR032675">
    <property type="entry name" value="LRR_dom_sf"/>
</dbReference>
<dbReference type="Pfam" id="PF23598">
    <property type="entry name" value="LRR_14"/>
    <property type="match status" value="1"/>
</dbReference>
<keyword evidence="2" id="KW-0677">Repeat</keyword>
<dbReference type="Gene3D" id="3.80.10.10">
    <property type="entry name" value="Ribonuclease Inhibitor"/>
    <property type="match status" value="1"/>
</dbReference>